<gene>
    <name evidence="1" type="ordered locus">TVNIR_2835</name>
</gene>
<name>L0DZQ2_THIND</name>
<accession>L0DZQ2</accession>
<evidence type="ECO:0000313" key="1">
    <source>
        <dbReference type="EMBL" id="AGA34472.1"/>
    </source>
</evidence>
<dbReference type="PATRIC" id="fig|1255043.3.peg.2859"/>
<keyword evidence="2" id="KW-1185">Reference proteome</keyword>
<dbReference type="KEGG" id="tni:TVNIR_2835"/>
<sequence>MGQFEPERFGATLECGDSALALLFPVVFAAAIDVVLTPP</sequence>
<dbReference type="HOGENOM" id="CLU_3318466_0_0_6"/>
<dbReference type="STRING" id="1255043.TVNIR_2835"/>
<dbReference type="AlphaFoldDB" id="L0DZQ2"/>
<evidence type="ECO:0000313" key="2">
    <source>
        <dbReference type="Proteomes" id="UP000010809"/>
    </source>
</evidence>
<dbReference type="EMBL" id="CP003989">
    <property type="protein sequence ID" value="AGA34472.1"/>
    <property type="molecule type" value="Genomic_DNA"/>
</dbReference>
<reference evidence="1" key="1">
    <citation type="submission" date="2015-12" db="EMBL/GenBank/DDBJ databases">
        <authorList>
            <person name="Tikhonova T.V."/>
            <person name="Pavlov A.R."/>
            <person name="Beletsky A.V."/>
            <person name="Mardanov A.V."/>
            <person name="Sorokin D.Y."/>
            <person name="Ravin N.V."/>
            <person name="Popov V.O."/>
        </authorList>
    </citation>
    <scope>NUCLEOTIDE SEQUENCE</scope>
    <source>
        <strain evidence="1">DSM 14787</strain>
    </source>
</reference>
<proteinExistence type="predicted"/>
<organism evidence="1 2">
    <name type="scientific">Thioalkalivibrio nitratireducens (strain DSM 14787 / UNIQEM 213 / ALEN2)</name>
    <dbReference type="NCBI Taxonomy" id="1255043"/>
    <lineage>
        <taxon>Bacteria</taxon>
        <taxon>Pseudomonadati</taxon>
        <taxon>Pseudomonadota</taxon>
        <taxon>Gammaproteobacteria</taxon>
        <taxon>Chromatiales</taxon>
        <taxon>Ectothiorhodospiraceae</taxon>
        <taxon>Thioalkalivibrio</taxon>
    </lineage>
</organism>
<dbReference type="Proteomes" id="UP000010809">
    <property type="component" value="Chromosome"/>
</dbReference>
<protein>
    <submittedName>
        <fullName evidence="1">Uncharacterized protein</fullName>
    </submittedName>
</protein>